<organism evidence="2 3">
    <name type="scientific">Scomber scombrus</name>
    <name type="common">Atlantic mackerel</name>
    <name type="synonym">Scomber vernalis</name>
    <dbReference type="NCBI Taxonomy" id="13677"/>
    <lineage>
        <taxon>Eukaryota</taxon>
        <taxon>Metazoa</taxon>
        <taxon>Chordata</taxon>
        <taxon>Craniata</taxon>
        <taxon>Vertebrata</taxon>
        <taxon>Euteleostomi</taxon>
        <taxon>Actinopterygii</taxon>
        <taxon>Neopterygii</taxon>
        <taxon>Teleostei</taxon>
        <taxon>Neoteleostei</taxon>
        <taxon>Acanthomorphata</taxon>
        <taxon>Pelagiaria</taxon>
        <taxon>Scombriformes</taxon>
        <taxon>Scombridae</taxon>
        <taxon>Scomber</taxon>
    </lineage>
</organism>
<feature type="signal peptide" evidence="1">
    <location>
        <begin position="1"/>
        <end position="22"/>
    </location>
</feature>
<name>A0AAV1Q579_SCOSC</name>
<proteinExistence type="predicted"/>
<keyword evidence="3" id="KW-1185">Reference proteome</keyword>
<reference evidence="2 3" key="1">
    <citation type="submission" date="2024-01" db="EMBL/GenBank/DDBJ databases">
        <authorList>
            <person name="Alioto T."/>
            <person name="Alioto T."/>
            <person name="Gomez Garrido J."/>
        </authorList>
    </citation>
    <scope>NUCLEOTIDE SEQUENCE [LARGE SCALE GENOMIC DNA]</scope>
</reference>
<dbReference type="EMBL" id="CAWUFR010000459">
    <property type="protein sequence ID" value="CAK6978122.1"/>
    <property type="molecule type" value="Genomic_DNA"/>
</dbReference>
<evidence type="ECO:0000313" key="2">
    <source>
        <dbReference type="EMBL" id="CAK6978122.1"/>
    </source>
</evidence>
<evidence type="ECO:0000256" key="1">
    <source>
        <dbReference type="SAM" id="SignalP"/>
    </source>
</evidence>
<dbReference type="Proteomes" id="UP001314229">
    <property type="component" value="Unassembled WGS sequence"/>
</dbReference>
<keyword evidence="1" id="KW-0732">Signal</keyword>
<accession>A0AAV1Q579</accession>
<protein>
    <submittedName>
        <fullName evidence="2">Uncharacterized protein</fullName>
    </submittedName>
</protein>
<evidence type="ECO:0000313" key="3">
    <source>
        <dbReference type="Proteomes" id="UP001314229"/>
    </source>
</evidence>
<sequence>MFSLNMFLFMLAVTLLTVTVESSTGGGGGGCSHNYDVSGPGLTRLYNAPVYLAERMKRPLAGTAVIIGPISHSGVRVTLADGSRWLIHKGGGYGVSSQTVVTDARHMSPDWRLDKTKNFHGRKTVSDFVRVGGSEYSFWVDNCHMGSNRMMNQ</sequence>
<gene>
    <name evidence="2" type="ORF">FSCOSCO3_A000383</name>
</gene>
<feature type="chain" id="PRO_5043864061" evidence="1">
    <location>
        <begin position="23"/>
        <end position="153"/>
    </location>
</feature>
<comment type="caution">
    <text evidence="2">The sequence shown here is derived from an EMBL/GenBank/DDBJ whole genome shotgun (WGS) entry which is preliminary data.</text>
</comment>
<dbReference type="AlphaFoldDB" id="A0AAV1Q579"/>